<reference evidence="4" key="1">
    <citation type="journal article" date="2014" name="Front. Microbiol.">
        <title>High frequency of phylogenetically diverse reductive dehalogenase-homologous genes in deep subseafloor sedimentary metagenomes.</title>
        <authorList>
            <person name="Kawai M."/>
            <person name="Futagami T."/>
            <person name="Toyoda A."/>
            <person name="Takaki Y."/>
            <person name="Nishi S."/>
            <person name="Hori S."/>
            <person name="Arai W."/>
            <person name="Tsubouchi T."/>
            <person name="Morono Y."/>
            <person name="Uchiyama I."/>
            <person name="Ito T."/>
            <person name="Fujiyama A."/>
            <person name="Inagaki F."/>
            <person name="Takami H."/>
        </authorList>
    </citation>
    <scope>NUCLEOTIDE SEQUENCE</scope>
    <source>
        <strain evidence="4">Expedition CK06-06</strain>
    </source>
</reference>
<dbReference type="Gene3D" id="1.10.1740.10">
    <property type="match status" value="1"/>
</dbReference>
<evidence type="ECO:0000256" key="2">
    <source>
        <dbReference type="ARBA" id="ARBA00023082"/>
    </source>
</evidence>
<dbReference type="PANTHER" id="PTHR43133:SF51">
    <property type="entry name" value="RNA POLYMERASE SIGMA FACTOR"/>
    <property type="match status" value="1"/>
</dbReference>
<evidence type="ECO:0000313" key="4">
    <source>
        <dbReference type="EMBL" id="GAG11219.1"/>
    </source>
</evidence>
<dbReference type="SUPFAM" id="SSF88946">
    <property type="entry name" value="Sigma2 domain of RNA polymerase sigma factors"/>
    <property type="match status" value="1"/>
</dbReference>
<evidence type="ECO:0000256" key="1">
    <source>
        <dbReference type="ARBA" id="ARBA00023015"/>
    </source>
</evidence>
<keyword evidence="2" id="KW-0731">Sigma factor</keyword>
<name>X0UZF5_9ZZZZ</name>
<dbReference type="GO" id="GO:0016987">
    <property type="term" value="F:sigma factor activity"/>
    <property type="evidence" value="ECO:0007669"/>
    <property type="project" value="UniProtKB-KW"/>
</dbReference>
<keyword evidence="3" id="KW-0804">Transcription</keyword>
<dbReference type="InterPro" id="IPR039425">
    <property type="entry name" value="RNA_pol_sigma-70-like"/>
</dbReference>
<dbReference type="GO" id="GO:0006352">
    <property type="term" value="P:DNA-templated transcription initiation"/>
    <property type="evidence" value="ECO:0007669"/>
    <property type="project" value="InterPro"/>
</dbReference>
<sequence length="211" mass="24086">MDDDLLDPNAHNPRRFASTHWSLVVSAARQSSSHSREALEELCAIYWSPLYWHVRRLGYDTTQAQDLTQGFFSRLLEKRALGYVDRERGKFRSFLLASLRHYLANEHDHSQAQKRGGGQTILPIDFCSAESGYSLEPSHDLTAEKLFEKRWALTVLETSLAALQRQYQQTGKSVLFDALAPFMSARSDSPTYTEIAQRLDMTESAVRMAVR</sequence>
<gene>
    <name evidence="4" type="ORF">S01H1_37276</name>
</gene>
<comment type="caution">
    <text evidence="4">The sequence shown here is derived from an EMBL/GenBank/DDBJ whole genome shotgun (WGS) entry which is preliminary data.</text>
</comment>
<feature type="non-terminal residue" evidence="4">
    <location>
        <position position="211"/>
    </location>
</feature>
<organism evidence="4">
    <name type="scientific">marine sediment metagenome</name>
    <dbReference type="NCBI Taxonomy" id="412755"/>
    <lineage>
        <taxon>unclassified sequences</taxon>
        <taxon>metagenomes</taxon>
        <taxon>ecological metagenomes</taxon>
    </lineage>
</organism>
<dbReference type="PANTHER" id="PTHR43133">
    <property type="entry name" value="RNA POLYMERASE ECF-TYPE SIGMA FACTO"/>
    <property type="match status" value="1"/>
</dbReference>
<keyword evidence="1" id="KW-0805">Transcription regulation</keyword>
<evidence type="ECO:0008006" key="5">
    <source>
        <dbReference type="Google" id="ProtNLM"/>
    </source>
</evidence>
<accession>X0UZF5</accession>
<proteinExistence type="predicted"/>
<protein>
    <recommendedName>
        <fullName evidence="5">RNA polymerase sigma-70 region 2 domain-containing protein</fullName>
    </recommendedName>
</protein>
<evidence type="ECO:0000256" key="3">
    <source>
        <dbReference type="ARBA" id="ARBA00023163"/>
    </source>
</evidence>
<dbReference type="EMBL" id="BARS01023410">
    <property type="protein sequence ID" value="GAG11219.1"/>
    <property type="molecule type" value="Genomic_DNA"/>
</dbReference>
<dbReference type="InterPro" id="IPR013325">
    <property type="entry name" value="RNA_pol_sigma_r2"/>
</dbReference>
<dbReference type="AlphaFoldDB" id="X0UZF5"/>